<gene>
    <name evidence="2" type="ORF">Acor_57090</name>
</gene>
<keyword evidence="1" id="KW-0812">Transmembrane</keyword>
<proteinExistence type="predicted"/>
<keyword evidence="1" id="KW-1133">Transmembrane helix</keyword>
<dbReference type="Proteomes" id="UP000334990">
    <property type="component" value="Unassembled WGS sequence"/>
</dbReference>
<evidence type="ECO:0000256" key="1">
    <source>
        <dbReference type="SAM" id="Phobius"/>
    </source>
</evidence>
<dbReference type="AlphaFoldDB" id="A0A5M3W8Z1"/>
<evidence type="ECO:0000313" key="3">
    <source>
        <dbReference type="Proteomes" id="UP000334990"/>
    </source>
</evidence>
<keyword evidence="1" id="KW-0472">Membrane</keyword>
<reference evidence="2 3" key="1">
    <citation type="submission" date="2019-10" db="EMBL/GenBank/DDBJ databases">
        <title>Whole genome shotgun sequence of Acrocarpospora corrugata NBRC 13972.</title>
        <authorList>
            <person name="Ichikawa N."/>
            <person name="Kimura A."/>
            <person name="Kitahashi Y."/>
            <person name="Komaki H."/>
            <person name="Oguchi A."/>
        </authorList>
    </citation>
    <scope>NUCLEOTIDE SEQUENCE [LARGE SCALE GENOMIC DNA]</scope>
    <source>
        <strain evidence="2 3">NBRC 13972</strain>
    </source>
</reference>
<organism evidence="2 3">
    <name type="scientific">Acrocarpospora corrugata</name>
    <dbReference type="NCBI Taxonomy" id="35763"/>
    <lineage>
        <taxon>Bacteria</taxon>
        <taxon>Bacillati</taxon>
        <taxon>Actinomycetota</taxon>
        <taxon>Actinomycetes</taxon>
        <taxon>Streptosporangiales</taxon>
        <taxon>Streptosporangiaceae</taxon>
        <taxon>Acrocarpospora</taxon>
    </lineage>
</organism>
<dbReference type="EMBL" id="BLAD01000071">
    <property type="protein sequence ID" value="GES03643.1"/>
    <property type="molecule type" value="Genomic_DNA"/>
</dbReference>
<evidence type="ECO:0000313" key="2">
    <source>
        <dbReference type="EMBL" id="GES03643.1"/>
    </source>
</evidence>
<dbReference type="RefSeq" id="WP_246239199.1">
    <property type="nucleotide sequence ID" value="NZ_BAAABN010000007.1"/>
</dbReference>
<name>A0A5M3W8Z1_9ACTN</name>
<comment type="caution">
    <text evidence="2">The sequence shown here is derived from an EMBL/GenBank/DDBJ whole genome shotgun (WGS) entry which is preliminary data.</text>
</comment>
<sequence length="267" mass="28361">MNRISDLFKHPALREFADNVKNADLRERLRDTDWRELANRLRTADWRAIADRLKTADPLGIADPLANLSRPRNARGTAAIAAAAGLAVIGVSALGVAANVPASHPAYAKSSTHVAKTGKLAEAAKSGAAVKALHQGRTIASYFWDDASGRAGDTGMPAIGKPMQRGLAASPSWPLGTEGYVTYKGKTAKFFIGDRGPGKPSERGIMLDLDAKTFADLTQGDFDPITLMVKNNGGHGHIDITYKITKWGPGVGKKGAPVPFSHGAWND</sequence>
<keyword evidence="3" id="KW-1185">Reference proteome</keyword>
<feature type="transmembrane region" description="Helical" evidence="1">
    <location>
        <begin position="78"/>
        <end position="100"/>
    </location>
</feature>
<accession>A0A5M3W8Z1</accession>
<protein>
    <submittedName>
        <fullName evidence="2">Uncharacterized protein</fullName>
    </submittedName>
</protein>